<feature type="region of interest" description="Disordered" evidence="1">
    <location>
        <begin position="150"/>
        <end position="171"/>
    </location>
</feature>
<dbReference type="AlphaFoldDB" id="A0A1A6H8L7"/>
<reference evidence="2 3" key="1">
    <citation type="submission" date="2016-06" db="EMBL/GenBank/DDBJ databases">
        <title>The Draft Genome Sequence and Annotation of the Desert Woodrat Neotoma lepida.</title>
        <authorList>
            <person name="Campbell M."/>
            <person name="Oakeson K.F."/>
            <person name="Yandell M."/>
            <person name="Halpert J.R."/>
            <person name="Dearing D."/>
        </authorList>
    </citation>
    <scope>NUCLEOTIDE SEQUENCE [LARGE SCALE GENOMIC DNA]</scope>
    <source>
        <strain evidence="2">417</strain>
        <tissue evidence="2">Liver</tissue>
    </source>
</reference>
<evidence type="ECO:0000256" key="1">
    <source>
        <dbReference type="SAM" id="MobiDB-lite"/>
    </source>
</evidence>
<organism evidence="2 3">
    <name type="scientific">Neotoma lepida</name>
    <name type="common">Desert woodrat</name>
    <dbReference type="NCBI Taxonomy" id="56216"/>
    <lineage>
        <taxon>Eukaryota</taxon>
        <taxon>Metazoa</taxon>
        <taxon>Chordata</taxon>
        <taxon>Craniata</taxon>
        <taxon>Vertebrata</taxon>
        <taxon>Euteleostomi</taxon>
        <taxon>Mammalia</taxon>
        <taxon>Eutheria</taxon>
        <taxon>Euarchontoglires</taxon>
        <taxon>Glires</taxon>
        <taxon>Rodentia</taxon>
        <taxon>Myomorpha</taxon>
        <taxon>Muroidea</taxon>
        <taxon>Cricetidae</taxon>
        <taxon>Neotominae</taxon>
        <taxon>Neotoma</taxon>
    </lineage>
</organism>
<comment type="caution">
    <text evidence="2">The sequence shown here is derived from an EMBL/GenBank/DDBJ whole genome shotgun (WGS) entry which is preliminary data.</text>
</comment>
<dbReference type="Proteomes" id="UP000092124">
    <property type="component" value="Unassembled WGS sequence"/>
</dbReference>
<dbReference type="EMBL" id="LZPO01044460">
    <property type="protein sequence ID" value="OBS74205.1"/>
    <property type="molecule type" value="Genomic_DNA"/>
</dbReference>
<accession>A0A1A6H8L7</accession>
<gene>
    <name evidence="2" type="ORF">A6R68_15251</name>
</gene>
<dbReference type="STRING" id="56216.A0A1A6H8L7"/>
<evidence type="ECO:0000313" key="2">
    <source>
        <dbReference type="EMBL" id="OBS74205.1"/>
    </source>
</evidence>
<dbReference type="Gene3D" id="6.10.140.1730">
    <property type="match status" value="1"/>
</dbReference>
<sequence length="186" mass="20375">MGFWEMSVLRIHISVLNQGALSSSANACPERGFAVTCACPPGRIIPNVPPQRPPKSLNVNKEVDPKFLRNMCFVKKHNKKGLRKMQAHNAKAMAAHAEAIEAIVKPKVVKPKMPKGPSCKLSHLVFITHPKLGKQIRSYMAKGHRLCQPKPKVETKAETSASAQAQASAPVQAPKAKIFLSWAEET</sequence>
<feature type="compositionally biased region" description="Low complexity" evidence="1">
    <location>
        <begin position="158"/>
        <end position="171"/>
    </location>
</feature>
<keyword evidence="3" id="KW-1185">Reference proteome</keyword>
<protein>
    <submittedName>
        <fullName evidence="2">Uncharacterized protein</fullName>
    </submittedName>
</protein>
<name>A0A1A6H8L7_NEOLE</name>
<evidence type="ECO:0000313" key="3">
    <source>
        <dbReference type="Proteomes" id="UP000092124"/>
    </source>
</evidence>
<proteinExistence type="predicted"/>